<accession>A0A917QDK1</accession>
<feature type="compositionally biased region" description="Basic and acidic residues" evidence="1">
    <location>
        <begin position="85"/>
        <end position="102"/>
    </location>
</feature>
<dbReference type="RefSeq" id="WP_188914598.1">
    <property type="nucleotide sequence ID" value="NZ_BMMF01000011.1"/>
</dbReference>
<feature type="signal peptide" evidence="2">
    <location>
        <begin position="1"/>
        <end position="22"/>
    </location>
</feature>
<gene>
    <name evidence="3" type="ORF">GCM10011322_35510</name>
</gene>
<evidence type="ECO:0000256" key="1">
    <source>
        <dbReference type="SAM" id="MobiDB-lite"/>
    </source>
</evidence>
<reference evidence="3 4" key="1">
    <citation type="journal article" date="2014" name="Int. J. Syst. Evol. Microbiol.">
        <title>Complete genome sequence of Corynebacterium casei LMG S-19264T (=DSM 44701T), isolated from a smear-ripened cheese.</title>
        <authorList>
            <consortium name="US DOE Joint Genome Institute (JGI-PGF)"/>
            <person name="Walter F."/>
            <person name="Albersmeier A."/>
            <person name="Kalinowski J."/>
            <person name="Ruckert C."/>
        </authorList>
    </citation>
    <scope>NUCLEOTIDE SEQUENCE [LARGE SCALE GENOMIC DNA]</scope>
    <source>
        <strain evidence="3 4">CGMCC 1.9161</strain>
    </source>
</reference>
<keyword evidence="2" id="KW-0732">Signal</keyword>
<keyword evidence="4" id="KW-1185">Reference proteome</keyword>
<organism evidence="3 4">
    <name type="scientific">Salinarimonas ramus</name>
    <dbReference type="NCBI Taxonomy" id="690164"/>
    <lineage>
        <taxon>Bacteria</taxon>
        <taxon>Pseudomonadati</taxon>
        <taxon>Pseudomonadota</taxon>
        <taxon>Alphaproteobacteria</taxon>
        <taxon>Hyphomicrobiales</taxon>
        <taxon>Salinarimonadaceae</taxon>
        <taxon>Salinarimonas</taxon>
    </lineage>
</organism>
<proteinExistence type="predicted"/>
<dbReference type="Proteomes" id="UP000600449">
    <property type="component" value="Unassembled WGS sequence"/>
</dbReference>
<dbReference type="AlphaFoldDB" id="A0A917QDK1"/>
<evidence type="ECO:0000313" key="3">
    <source>
        <dbReference type="EMBL" id="GGK45246.1"/>
    </source>
</evidence>
<protein>
    <submittedName>
        <fullName evidence="3">Uncharacterized protein</fullName>
    </submittedName>
</protein>
<feature type="compositionally biased region" description="Acidic residues" evidence="1">
    <location>
        <begin position="43"/>
        <end position="54"/>
    </location>
</feature>
<evidence type="ECO:0000313" key="4">
    <source>
        <dbReference type="Proteomes" id="UP000600449"/>
    </source>
</evidence>
<dbReference type="EMBL" id="BMMF01000011">
    <property type="protein sequence ID" value="GGK45246.1"/>
    <property type="molecule type" value="Genomic_DNA"/>
</dbReference>
<feature type="chain" id="PRO_5038079604" evidence="2">
    <location>
        <begin position="23"/>
        <end position="102"/>
    </location>
</feature>
<sequence length="102" mass="11293">MRSTIVPCALAALLLTTGLAAAQDRGARDPADWEAKIPWITPDEPDWIDSDEVVDSFPPGITPLGRTPPNELPGESTDELQDLIDETRDEASERERRRLGER</sequence>
<feature type="region of interest" description="Disordered" evidence="1">
    <location>
        <begin position="42"/>
        <end position="102"/>
    </location>
</feature>
<name>A0A917QDK1_9HYPH</name>
<comment type="caution">
    <text evidence="3">The sequence shown here is derived from an EMBL/GenBank/DDBJ whole genome shotgun (WGS) entry which is preliminary data.</text>
</comment>
<evidence type="ECO:0000256" key="2">
    <source>
        <dbReference type="SAM" id="SignalP"/>
    </source>
</evidence>